<keyword evidence="7" id="KW-1185">Reference proteome</keyword>
<evidence type="ECO:0000313" key="5">
    <source>
        <dbReference type="EMBL" id="KAF0718999.1"/>
    </source>
</evidence>
<dbReference type="OrthoDB" id="438431at2759"/>
<evidence type="ECO:0000256" key="2">
    <source>
        <dbReference type="ARBA" id="ARBA00022964"/>
    </source>
</evidence>
<dbReference type="Proteomes" id="UP000332933">
    <property type="component" value="Unassembled WGS sequence"/>
</dbReference>
<dbReference type="InterPro" id="IPR007803">
    <property type="entry name" value="Asp/Arg/Pro-Hydrxlase"/>
</dbReference>
<reference evidence="6 7" key="1">
    <citation type="submission" date="2019-03" db="EMBL/GenBank/DDBJ databases">
        <authorList>
            <person name="Gaulin E."/>
            <person name="Dumas B."/>
        </authorList>
    </citation>
    <scope>NUCLEOTIDE SEQUENCE [LARGE SCALE GENOMIC DNA]</scope>
    <source>
        <strain evidence="6">CBS 568.67</strain>
    </source>
</reference>
<reference evidence="5" key="2">
    <citation type="submission" date="2019-06" db="EMBL/GenBank/DDBJ databases">
        <title>Genomics analysis of Aphanomyces spp. identifies a new class of oomycete effector associated with host adaptation.</title>
        <authorList>
            <person name="Gaulin E."/>
        </authorList>
    </citation>
    <scope>NUCLEOTIDE SEQUENCE</scope>
    <source>
        <strain evidence="5">CBS 578.67</strain>
    </source>
</reference>
<dbReference type="InterPro" id="IPR051821">
    <property type="entry name" value="Asp/Asn_beta-hydroxylase"/>
</dbReference>
<accession>A0A485KAE6</accession>
<gene>
    <name evidence="6" type="primary">Aste57867_1342</name>
    <name evidence="5" type="ORF">As57867_001341</name>
    <name evidence="6" type="ORF">ASTE57867_1342</name>
</gene>
<dbReference type="AlphaFoldDB" id="A0A485KAE6"/>
<evidence type="ECO:0000259" key="4">
    <source>
        <dbReference type="Pfam" id="PF05118"/>
    </source>
</evidence>
<evidence type="ECO:0000256" key="3">
    <source>
        <dbReference type="ARBA" id="ARBA00023002"/>
    </source>
</evidence>
<dbReference type="Gene3D" id="2.60.120.330">
    <property type="entry name" value="B-lactam Antibiotic, Isopenicillin N Synthase, Chain"/>
    <property type="match status" value="1"/>
</dbReference>
<dbReference type="Pfam" id="PF05118">
    <property type="entry name" value="Asp_Arg_Hydrox"/>
    <property type="match status" value="1"/>
</dbReference>
<evidence type="ECO:0000313" key="7">
    <source>
        <dbReference type="Proteomes" id="UP000332933"/>
    </source>
</evidence>
<keyword evidence="3" id="KW-0560">Oxidoreductase</keyword>
<proteinExistence type="inferred from homology"/>
<sequence>MGSKAKAALIRSALCLTTAKPRPSPTLFVFPGLKSQPFHDAKDFPWTKAFEENLDTIRAEYLALKDRQKSSDYVLTGQEHSLHQGQWDWFSYVTKGKRTSAFEAECPTTAALLNAVPGFMTSLPFAYAFFSSLQPKSAIKPHSAPCNIRLRCHFPLWVPKDCGIRVADETREWKEGRAMIFDDSYDHEVWHDGATGERVVLLFDMWHPDLVPEEREALTQMFAEAAEKGWLTDK</sequence>
<dbReference type="GO" id="GO:0016020">
    <property type="term" value="C:membrane"/>
    <property type="evidence" value="ECO:0007669"/>
    <property type="project" value="TreeGrafter"/>
</dbReference>
<protein>
    <submittedName>
        <fullName evidence="6">Aste57867_1342 protein</fullName>
    </submittedName>
</protein>
<dbReference type="InterPro" id="IPR027443">
    <property type="entry name" value="IPNS-like_sf"/>
</dbReference>
<dbReference type="EMBL" id="VJMH01000102">
    <property type="protein sequence ID" value="KAF0718999.1"/>
    <property type="molecule type" value="Genomic_DNA"/>
</dbReference>
<organism evidence="6 7">
    <name type="scientific">Aphanomyces stellatus</name>
    <dbReference type="NCBI Taxonomy" id="120398"/>
    <lineage>
        <taxon>Eukaryota</taxon>
        <taxon>Sar</taxon>
        <taxon>Stramenopiles</taxon>
        <taxon>Oomycota</taxon>
        <taxon>Saprolegniomycetes</taxon>
        <taxon>Saprolegniales</taxon>
        <taxon>Verrucalvaceae</taxon>
        <taxon>Aphanomyces</taxon>
    </lineage>
</organism>
<keyword evidence="2" id="KW-0223">Dioxygenase</keyword>
<dbReference type="PANTHER" id="PTHR46332">
    <property type="entry name" value="ASPARTATE BETA-HYDROXYLASE DOMAIN-CONTAINING PROTEIN 2"/>
    <property type="match status" value="1"/>
</dbReference>
<dbReference type="SUPFAM" id="SSF51197">
    <property type="entry name" value="Clavaminate synthase-like"/>
    <property type="match status" value="1"/>
</dbReference>
<dbReference type="PANTHER" id="PTHR46332:SF5">
    <property type="entry name" value="ASPARTATE BETA-HYDROXYLASE DOMAIN CONTAINING 2"/>
    <property type="match status" value="1"/>
</dbReference>
<dbReference type="GO" id="GO:0051213">
    <property type="term" value="F:dioxygenase activity"/>
    <property type="evidence" value="ECO:0007669"/>
    <property type="project" value="UniProtKB-KW"/>
</dbReference>
<evidence type="ECO:0000256" key="1">
    <source>
        <dbReference type="ARBA" id="ARBA00007730"/>
    </source>
</evidence>
<name>A0A485KAE6_9STRA</name>
<feature type="domain" description="Aspartyl/asparaginy/proline hydroxylase" evidence="4">
    <location>
        <begin position="51"/>
        <end position="208"/>
    </location>
</feature>
<dbReference type="EMBL" id="CAADRA010000102">
    <property type="protein sequence ID" value="VFT78561.1"/>
    <property type="molecule type" value="Genomic_DNA"/>
</dbReference>
<comment type="similarity">
    <text evidence="1">Belongs to the aspartyl/asparaginyl beta-hydroxylase family.</text>
</comment>
<evidence type="ECO:0000313" key="6">
    <source>
        <dbReference type="EMBL" id="VFT78561.1"/>
    </source>
</evidence>